<organism evidence="2 3">
    <name type="scientific">Plasmodium gaboni</name>
    <dbReference type="NCBI Taxonomy" id="647221"/>
    <lineage>
        <taxon>Eukaryota</taxon>
        <taxon>Sar</taxon>
        <taxon>Alveolata</taxon>
        <taxon>Apicomplexa</taxon>
        <taxon>Aconoidasida</taxon>
        <taxon>Haemosporida</taxon>
        <taxon>Plasmodiidae</taxon>
        <taxon>Plasmodium</taxon>
        <taxon>Plasmodium (Laverania)</taxon>
    </lineage>
</organism>
<proteinExistence type="predicted"/>
<dbReference type="KEGG" id="pgab:PGSY75_1149400"/>
<name>A0A151LJJ6_9APIC</name>
<feature type="chain" id="PRO_5007584228" evidence="1">
    <location>
        <begin position="27"/>
        <end position="217"/>
    </location>
</feature>
<comment type="caution">
    <text evidence="2">The sequence shown here is derived from an EMBL/GenBank/DDBJ whole genome shotgun (WGS) entry which is preliminary data.</text>
</comment>
<evidence type="ECO:0000313" key="2">
    <source>
        <dbReference type="EMBL" id="KYN99114.1"/>
    </source>
</evidence>
<feature type="signal peptide" evidence="1">
    <location>
        <begin position="1"/>
        <end position="26"/>
    </location>
</feature>
<dbReference type="EMBL" id="LVLB01000012">
    <property type="protein sequence ID" value="KYN99114.1"/>
    <property type="molecule type" value="Genomic_DNA"/>
</dbReference>
<reference evidence="2 3" key="1">
    <citation type="journal article" date="2016" name="Nat. Commun.">
        <title>Genomes of cryptic chimpanzee Plasmodium species reveal key evolutionary events leading to human malaria.</title>
        <authorList>
            <person name="Sundararaman S.A."/>
            <person name="Plenderleith L.J."/>
            <person name="Liu W."/>
            <person name="Loy D.E."/>
            <person name="Learn G.H."/>
            <person name="Li Y."/>
            <person name="Shaw K.S."/>
            <person name="Ayouba A."/>
            <person name="Peeters M."/>
            <person name="Speede S."/>
            <person name="Shaw G.M."/>
            <person name="Bushman F.D."/>
            <person name="Brisson D."/>
            <person name="Rayner J.C."/>
            <person name="Sharp P.M."/>
            <person name="Hahn B.H."/>
        </authorList>
    </citation>
    <scope>NUCLEOTIDE SEQUENCE [LARGE SCALE GENOMIC DNA]</scope>
    <source>
        <strain evidence="2 3">SY75</strain>
    </source>
</reference>
<accession>A0A151LJJ6</accession>
<gene>
    <name evidence="2" type="ORF">PGSY75_1149400</name>
</gene>
<dbReference type="AlphaFoldDB" id="A0A151LJJ6"/>
<dbReference type="Proteomes" id="UP000076004">
    <property type="component" value="Chromosome 11"/>
</dbReference>
<dbReference type="VEuPathDB" id="PlasmoDB:PGABG01_0020600"/>
<dbReference type="RefSeq" id="XP_018641391.1">
    <property type="nucleotide sequence ID" value="XM_018786596.1"/>
</dbReference>
<dbReference type="GeneID" id="29777186"/>
<protein>
    <submittedName>
        <fullName evidence="2">Putative exported protein</fullName>
    </submittedName>
</protein>
<sequence>MIFSYFKILSIEILVCLLLLLHIDKPKNINLIKIDIYNVFVKGNTRYLAEYNSENKEDQTLQQKSHLGIVQNIVTKKEQKKKKKKLPKSQRTTAKERALEINAYVDYLKETCNGSEKLMSLKYISYLIRYMDITYEEKKTLQDLVEQYIYSNIEHEKYELSKLIDVYINKEEDEYSRINFQNILYDKERVESLKHSEYWFLFYKIFHFYNYLKKKKK</sequence>
<dbReference type="VEuPathDB" id="PlasmoDB:PGSY75_1149400"/>
<keyword evidence="1" id="KW-0732">Signal</keyword>
<evidence type="ECO:0000313" key="3">
    <source>
        <dbReference type="Proteomes" id="UP000076004"/>
    </source>
</evidence>
<evidence type="ECO:0000256" key="1">
    <source>
        <dbReference type="SAM" id="SignalP"/>
    </source>
</evidence>